<dbReference type="EMBL" id="BMHI01000004">
    <property type="protein sequence ID" value="GGB35686.1"/>
    <property type="molecule type" value="Genomic_DNA"/>
</dbReference>
<evidence type="ECO:0008006" key="5">
    <source>
        <dbReference type="Google" id="ProtNLM"/>
    </source>
</evidence>
<evidence type="ECO:0000256" key="1">
    <source>
        <dbReference type="SAM" id="MobiDB-lite"/>
    </source>
</evidence>
<reference evidence="3" key="2">
    <citation type="submission" date="2020-09" db="EMBL/GenBank/DDBJ databases">
        <authorList>
            <person name="Sun Q."/>
            <person name="Zhou Y."/>
        </authorList>
    </citation>
    <scope>NUCLEOTIDE SEQUENCE</scope>
    <source>
        <strain evidence="3">CGMCC 1.15085</strain>
    </source>
</reference>
<feature type="transmembrane region" description="Helical" evidence="2">
    <location>
        <begin position="290"/>
        <end position="309"/>
    </location>
</feature>
<evidence type="ECO:0000313" key="3">
    <source>
        <dbReference type="EMBL" id="GGB35686.1"/>
    </source>
</evidence>
<evidence type="ECO:0000256" key="2">
    <source>
        <dbReference type="SAM" id="Phobius"/>
    </source>
</evidence>
<dbReference type="PRINTS" id="PR01217">
    <property type="entry name" value="PRICHEXTENSN"/>
</dbReference>
<proteinExistence type="predicted"/>
<keyword evidence="2" id="KW-1133">Transmembrane helix</keyword>
<keyword evidence="2" id="KW-0472">Membrane</keyword>
<dbReference type="AlphaFoldDB" id="A0A916WWL3"/>
<keyword evidence="4" id="KW-1185">Reference proteome</keyword>
<reference evidence="3" key="1">
    <citation type="journal article" date="2014" name="Int. J. Syst. Evol. Microbiol.">
        <title>Complete genome sequence of Corynebacterium casei LMG S-19264T (=DSM 44701T), isolated from a smear-ripened cheese.</title>
        <authorList>
            <consortium name="US DOE Joint Genome Institute (JGI-PGF)"/>
            <person name="Walter F."/>
            <person name="Albersmeier A."/>
            <person name="Kalinowski J."/>
            <person name="Ruckert C."/>
        </authorList>
    </citation>
    <scope>NUCLEOTIDE SEQUENCE</scope>
    <source>
        <strain evidence="3">CGMCC 1.15085</strain>
    </source>
</reference>
<dbReference type="Proteomes" id="UP000636793">
    <property type="component" value="Unassembled WGS sequence"/>
</dbReference>
<feature type="region of interest" description="Disordered" evidence="1">
    <location>
        <begin position="188"/>
        <end position="293"/>
    </location>
</feature>
<organism evidence="3 4">
    <name type="scientific">Flexivirga endophytica</name>
    <dbReference type="NCBI Taxonomy" id="1849103"/>
    <lineage>
        <taxon>Bacteria</taxon>
        <taxon>Bacillati</taxon>
        <taxon>Actinomycetota</taxon>
        <taxon>Actinomycetes</taxon>
        <taxon>Micrococcales</taxon>
        <taxon>Dermacoccaceae</taxon>
        <taxon>Flexivirga</taxon>
    </lineage>
</organism>
<sequence>MRVPARGTRETLGWVKLQMNFRNAAVGAGGLFCAAGLTVAIAGGAQAAPNTNGATTGAATATVAKSVPGNNGTFKLHEYGTPDAFVNNDPKVCKFNFEYYFQDSEQPGYDVTIVPQGGNGGPDSLTLSMPAAGADGYSYSMYINIDPNGETDGYTLAPGHYKATVMGKNGVSKDEKAKSKVFWVKCDTTPPSSSSTPPPSSSTPPPSSSTPPPSSSTPPPSSSTPPPTTSSSTPPPTTSTSTPPATSSTTPPPATSTSSTPPPAATTTPPASGPVVVTDGPSGGSGGNNALLGGGLAAVGVALAGAGLLRRRMSE</sequence>
<comment type="caution">
    <text evidence="3">The sequence shown here is derived from an EMBL/GenBank/DDBJ whole genome shotgun (WGS) entry which is preliminary data.</text>
</comment>
<accession>A0A916WWL3</accession>
<keyword evidence="2" id="KW-0812">Transmembrane</keyword>
<feature type="compositionally biased region" description="Pro residues" evidence="1">
    <location>
        <begin position="250"/>
        <end position="264"/>
    </location>
</feature>
<name>A0A916WWL3_9MICO</name>
<gene>
    <name evidence="3" type="ORF">GCM10011492_27950</name>
</gene>
<evidence type="ECO:0000313" key="4">
    <source>
        <dbReference type="Proteomes" id="UP000636793"/>
    </source>
</evidence>
<feature type="compositionally biased region" description="Pro residues" evidence="1">
    <location>
        <begin position="196"/>
        <end position="237"/>
    </location>
</feature>
<feature type="compositionally biased region" description="Gly residues" evidence="1">
    <location>
        <begin position="281"/>
        <end position="293"/>
    </location>
</feature>
<feature type="compositionally biased region" description="Low complexity" evidence="1">
    <location>
        <begin position="238"/>
        <end position="249"/>
    </location>
</feature>
<protein>
    <recommendedName>
        <fullName evidence="5">Gram-positive cocci surface proteins LPxTG domain-containing protein</fullName>
    </recommendedName>
</protein>